<evidence type="ECO:0000313" key="7">
    <source>
        <dbReference type="Proteomes" id="UP000009168"/>
    </source>
</evidence>
<dbReference type="Proteomes" id="UP000009168">
    <property type="component" value="Unassembled WGS sequence"/>
</dbReference>
<dbReference type="HOGENOM" id="CLU_992047_0_0_1"/>
<evidence type="ECO:0000256" key="3">
    <source>
        <dbReference type="ARBA" id="ARBA00022741"/>
    </source>
</evidence>
<dbReference type="InterPro" id="IPR008280">
    <property type="entry name" value="Tub_FtsZ_C"/>
</dbReference>
<dbReference type="GeneID" id="7835618"/>
<evidence type="ECO:0000313" key="6">
    <source>
        <dbReference type="EMBL" id="EAR83587.2"/>
    </source>
</evidence>
<dbReference type="KEGG" id="tet:TTHERM_00896110"/>
<keyword evidence="7" id="KW-1185">Reference proteome</keyword>
<dbReference type="Pfam" id="PF03953">
    <property type="entry name" value="Tubulin_C"/>
    <property type="match status" value="1"/>
</dbReference>
<evidence type="ECO:0000259" key="5">
    <source>
        <dbReference type="Pfam" id="PF03953"/>
    </source>
</evidence>
<dbReference type="OrthoDB" id="1662883at2759"/>
<dbReference type="eggNOG" id="KOG1375">
    <property type="taxonomic scope" value="Eukaryota"/>
</dbReference>
<dbReference type="InParanoid" id="Q22E27"/>
<dbReference type="PANTHER" id="PTHR36527:SF3">
    <property type="entry name" value="OS01G0282866 PROTEIN"/>
    <property type="match status" value="1"/>
</dbReference>
<comment type="similarity">
    <text evidence="1">Belongs to the tubulin family.</text>
</comment>
<keyword evidence="3" id="KW-0547">Nucleotide-binding</keyword>
<sequence length="133" mass="15483">MTLYGLFRGRNISTGEVEQSVSQLLINKRKNKEFSEWIESSISLAYCNTPPKGATNSVQILSNYAGIHRVFTDLVNKFRQQFTKKSYLHYYLQEGMEEFQFSEALSNLTETCFEYNQYSQDVLFNQDDSSVEE</sequence>
<dbReference type="EMBL" id="GG662758">
    <property type="protein sequence ID" value="EAR83587.2"/>
    <property type="molecule type" value="Genomic_DNA"/>
</dbReference>
<keyword evidence="4" id="KW-0342">GTP-binding</keyword>
<dbReference type="SUPFAM" id="SSF55307">
    <property type="entry name" value="Tubulin C-terminal domain-like"/>
    <property type="match status" value="1"/>
</dbReference>
<dbReference type="Gene3D" id="1.10.287.600">
    <property type="entry name" value="Helix hairpin bin"/>
    <property type="match status" value="1"/>
</dbReference>
<dbReference type="PANTHER" id="PTHR36527">
    <property type="entry name" value="OS01G0282866 PROTEIN"/>
    <property type="match status" value="1"/>
</dbReference>
<organism evidence="6 7">
    <name type="scientific">Tetrahymena thermophila (strain SB210)</name>
    <dbReference type="NCBI Taxonomy" id="312017"/>
    <lineage>
        <taxon>Eukaryota</taxon>
        <taxon>Sar</taxon>
        <taxon>Alveolata</taxon>
        <taxon>Ciliophora</taxon>
        <taxon>Intramacronucleata</taxon>
        <taxon>Oligohymenophorea</taxon>
        <taxon>Hymenostomatida</taxon>
        <taxon>Tetrahymenina</taxon>
        <taxon>Tetrahymenidae</taxon>
        <taxon>Tetrahymena</taxon>
    </lineage>
</organism>
<feature type="domain" description="Tubulin/FtsZ 2-layer sandwich" evidence="5">
    <location>
        <begin position="1"/>
        <end position="74"/>
    </location>
</feature>
<dbReference type="RefSeq" id="XP_001031250.2">
    <property type="nucleotide sequence ID" value="XM_001031250.2"/>
</dbReference>
<evidence type="ECO:0000256" key="2">
    <source>
        <dbReference type="ARBA" id="ARBA00022701"/>
    </source>
</evidence>
<proteinExistence type="inferred from homology"/>
<reference evidence="7" key="1">
    <citation type="journal article" date="2006" name="PLoS Biol.">
        <title>Macronuclear genome sequence of the ciliate Tetrahymena thermophila, a model eukaryote.</title>
        <authorList>
            <person name="Eisen J.A."/>
            <person name="Coyne R.S."/>
            <person name="Wu M."/>
            <person name="Wu D."/>
            <person name="Thiagarajan M."/>
            <person name="Wortman J.R."/>
            <person name="Badger J.H."/>
            <person name="Ren Q."/>
            <person name="Amedeo P."/>
            <person name="Jones K.M."/>
            <person name="Tallon L.J."/>
            <person name="Delcher A.L."/>
            <person name="Salzberg S.L."/>
            <person name="Silva J.C."/>
            <person name="Haas B.J."/>
            <person name="Majoros W.H."/>
            <person name="Farzad M."/>
            <person name="Carlton J.M."/>
            <person name="Smith R.K. Jr."/>
            <person name="Garg J."/>
            <person name="Pearlman R.E."/>
            <person name="Karrer K.M."/>
            <person name="Sun L."/>
            <person name="Manning G."/>
            <person name="Elde N.C."/>
            <person name="Turkewitz A.P."/>
            <person name="Asai D.J."/>
            <person name="Wilkes D.E."/>
            <person name="Wang Y."/>
            <person name="Cai H."/>
            <person name="Collins K."/>
            <person name="Stewart B.A."/>
            <person name="Lee S.R."/>
            <person name="Wilamowska K."/>
            <person name="Weinberg Z."/>
            <person name="Ruzzo W.L."/>
            <person name="Wloga D."/>
            <person name="Gaertig J."/>
            <person name="Frankel J."/>
            <person name="Tsao C.-C."/>
            <person name="Gorovsky M.A."/>
            <person name="Keeling P.J."/>
            <person name="Waller R.F."/>
            <person name="Patron N.J."/>
            <person name="Cherry J.M."/>
            <person name="Stover N.A."/>
            <person name="Krieger C.J."/>
            <person name="del Toro C."/>
            <person name="Ryder H.F."/>
            <person name="Williamson S.C."/>
            <person name="Barbeau R.A."/>
            <person name="Hamilton E.P."/>
            <person name="Orias E."/>
        </authorList>
    </citation>
    <scope>NUCLEOTIDE SEQUENCE [LARGE SCALE GENOMIC DNA]</scope>
    <source>
        <strain evidence="7">SB210</strain>
    </source>
</reference>
<dbReference type="InterPro" id="IPR037103">
    <property type="entry name" value="Tubulin/FtsZ-like_C"/>
</dbReference>
<keyword evidence="2" id="KW-0493">Microtubule</keyword>
<dbReference type="InterPro" id="IPR018316">
    <property type="entry name" value="Tubulin/FtsZ_2-layer-sand-dom"/>
</dbReference>
<evidence type="ECO:0000256" key="4">
    <source>
        <dbReference type="ARBA" id="ARBA00023134"/>
    </source>
</evidence>
<dbReference type="InterPro" id="IPR023123">
    <property type="entry name" value="Tubulin_C"/>
</dbReference>
<protein>
    <submittedName>
        <fullName evidence="6">Tubulin/FtsZ family, carboxy-terminal domain protein</fullName>
    </submittedName>
</protein>
<gene>
    <name evidence="6" type="ORF">TTHERM_00896110</name>
</gene>
<dbReference type="GO" id="GO:0005525">
    <property type="term" value="F:GTP binding"/>
    <property type="evidence" value="ECO:0007669"/>
    <property type="project" value="UniProtKB-KW"/>
</dbReference>
<evidence type="ECO:0000256" key="1">
    <source>
        <dbReference type="ARBA" id="ARBA00009636"/>
    </source>
</evidence>
<dbReference type="STRING" id="312017.Q22E27"/>
<dbReference type="Gene3D" id="3.30.1330.20">
    <property type="entry name" value="Tubulin/FtsZ, C-terminal domain"/>
    <property type="match status" value="1"/>
</dbReference>
<dbReference type="AlphaFoldDB" id="Q22E27"/>
<name>Q22E27_TETTS</name>
<accession>Q22E27</accession>
<dbReference type="GO" id="GO:0005874">
    <property type="term" value="C:microtubule"/>
    <property type="evidence" value="ECO:0007669"/>
    <property type="project" value="UniProtKB-KW"/>
</dbReference>